<dbReference type="RefSeq" id="WP_123688491.1">
    <property type="nucleotide sequence ID" value="NZ_AP019700.1"/>
</dbReference>
<evidence type="ECO:0000256" key="4">
    <source>
        <dbReference type="ARBA" id="ARBA00022692"/>
    </source>
</evidence>
<feature type="transmembrane region" description="Helical" evidence="7">
    <location>
        <begin position="98"/>
        <end position="120"/>
    </location>
</feature>
<feature type="transmembrane region" description="Helical" evidence="7">
    <location>
        <begin position="334"/>
        <end position="356"/>
    </location>
</feature>
<evidence type="ECO:0000256" key="6">
    <source>
        <dbReference type="ARBA" id="ARBA00023136"/>
    </source>
</evidence>
<feature type="transmembrane region" description="Helical" evidence="7">
    <location>
        <begin position="276"/>
        <end position="292"/>
    </location>
</feature>
<dbReference type="InterPro" id="IPR050171">
    <property type="entry name" value="MFS_Transporters"/>
</dbReference>
<dbReference type="InterPro" id="IPR020846">
    <property type="entry name" value="MFS_dom"/>
</dbReference>
<accession>A0A3N1MDF4</accession>
<dbReference type="PANTHER" id="PTHR23517:SF2">
    <property type="entry name" value="MULTIDRUG RESISTANCE PROTEIN MDTH"/>
    <property type="match status" value="1"/>
</dbReference>
<feature type="transmembrane region" description="Helical" evidence="7">
    <location>
        <begin position="362"/>
        <end position="383"/>
    </location>
</feature>
<feature type="transmembrane region" description="Helical" evidence="7">
    <location>
        <begin position="43"/>
        <end position="63"/>
    </location>
</feature>
<feature type="transmembrane region" description="Helical" evidence="7">
    <location>
        <begin position="157"/>
        <end position="179"/>
    </location>
</feature>
<dbReference type="GO" id="GO:0005886">
    <property type="term" value="C:plasma membrane"/>
    <property type="evidence" value="ECO:0007669"/>
    <property type="project" value="UniProtKB-SubCell"/>
</dbReference>
<proteinExistence type="predicted"/>
<gene>
    <name evidence="9" type="ORF">EDC65_0948</name>
</gene>
<dbReference type="InterPro" id="IPR011701">
    <property type="entry name" value="MFS"/>
</dbReference>
<reference evidence="9 10" key="1">
    <citation type="submission" date="2018-11" db="EMBL/GenBank/DDBJ databases">
        <title>Genomic Encyclopedia of Type Strains, Phase IV (KMG-IV): sequencing the most valuable type-strain genomes for metagenomic binning, comparative biology and taxonomic classification.</title>
        <authorList>
            <person name="Goeker M."/>
        </authorList>
    </citation>
    <scope>NUCLEOTIDE SEQUENCE [LARGE SCALE GENOMIC DNA]</scope>
    <source>
        <strain evidence="9 10">DSM 5900</strain>
    </source>
</reference>
<dbReference type="PANTHER" id="PTHR23517">
    <property type="entry name" value="RESISTANCE PROTEIN MDTM, PUTATIVE-RELATED-RELATED"/>
    <property type="match status" value="1"/>
</dbReference>
<keyword evidence="3" id="KW-1003">Cell membrane</keyword>
<keyword evidence="6 7" id="KW-0472">Membrane</keyword>
<evidence type="ECO:0000313" key="9">
    <source>
        <dbReference type="EMBL" id="ROQ01761.1"/>
    </source>
</evidence>
<feature type="transmembrane region" description="Helical" evidence="7">
    <location>
        <begin position="243"/>
        <end position="264"/>
    </location>
</feature>
<evidence type="ECO:0000313" key="10">
    <source>
        <dbReference type="Proteomes" id="UP000278222"/>
    </source>
</evidence>
<dbReference type="InterPro" id="IPR036259">
    <property type="entry name" value="MFS_trans_sf"/>
</dbReference>
<evidence type="ECO:0000256" key="2">
    <source>
        <dbReference type="ARBA" id="ARBA00022448"/>
    </source>
</evidence>
<dbReference type="Pfam" id="PF07690">
    <property type="entry name" value="MFS_1"/>
    <property type="match status" value="1"/>
</dbReference>
<evidence type="ECO:0000256" key="1">
    <source>
        <dbReference type="ARBA" id="ARBA00004651"/>
    </source>
</evidence>
<keyword evidence="5 7" id="KW-1133">Transmembrane helix</keyword>
<keyword evidence="4 7" id="KW-0812">Transmembrane</keyword>
<feature type="transmembrane region" description="Helical" evidence="7">
    <location>
        <begin position="132"/>
        <end position="151"/>
    </location>
</feature>
<feature type="transmembrane region" description="Helical" evidence="7">
    <location>
        <begin position="7"/>
        <end position="31"/>
    </location>
</feature>
<evidence type="ECO:0000259" key="8">
    <source>
        <dbReference type="PROSITE" id="PS50850"/>
    </source>
</evidence>
<keyword evidence="2" id="KW-0813">Transport</keyword>
<evidence type="ECO:0000256" key="7">
    <source>
        <dbReference type="SAM" id="Phobius"/>
    </source>
</evidence>
<protein>
    <submittedName>
        <fullName evidence="9">MFS transporter</fullName>
    </submittedName>
</protein>
<sequence length="399" mass="41379">MSNSRMVVGFSCVGHGISHLVMLLYPTVVLALEPAWGLSYGELLSLSLAGFVLFGAGALPAGWLGDRWSAERMMVIYFVGTGGACILTGLVSGPLGMAAGLGLIGLFGSIYHPVGIAWLVRASVNRGRVLGLNGLFGSAGLAAAPFVAGALTDLVSWRAAFIVPGILTIVCGLILAVCMKQGTVVAMKEDRLPEKAQPRADMIRVFIVLSVTMAAAGVIFQGLSLALPKVFADGTHAITGGTAAGAGMLVTIVYIVSAGGHVVGGWLADRYPSKPIYVYGWLAQVPLMALCATADNWILFTMVTATTFLQIAVTPAENLLLVKYTPGKWRATAFGAKFVLALGVSAAAVPLVAVIYDRTGSFYWFFVTLAVLGGVIVAAATLLPGSRSSSRTAVPSPAE</sequence>
<evidence type="ECO:0000256" key="5">
    <source>
        <dbReference type="ARBA" id="ARBA00022989"/>
    </source>
</evidence>
<name>A0A3N1MDF4_9PROT</name>
<dbReference type="PROSITE" id="PS50850">
    <property type="entry name" value="MFS"/>
    <property type="match status" value="1"/>
</dbReference>
<dbReference type="EMBL" id="RJKX01000011">
    <property type="protein sequence ID" value="ROQ01761.1"/>
    <property type="molecule type" value="Genomic_DNA"/>
</dbReference>
<organism evidence="9 10">
    <name type="scientific">Stella humosa</name>
    <dbReference type="NCBI Taxonomy" id="94"/>
    <lineage>
        <taxon>Bacteria</taxon>
        <taxon>Pseudomonadati</taxon>
        <taxon>Pseudomonadota</taxon>
        <taxon>Alphaproteobacteria</taxon>
        <taxon>Rhodospirillales</taxon>
        <taxon>Stellaceae</taxon>
        <taxon>Stella</taxon>
    </lineage>
</organism>
<dbReference type="AlphaFoldDB" id="A0A3N1MDF4"/>
<dbReference type="OrthoDB" id="8524807at2"/>
<evidence type="ECO:0000256" key="3">
    <source>
        <dbReference type="ARBA" id="ARBA00022475"/>
    </source>
</evidence>
<dbReference type="SUPFAM" id="SSF103473">
    <property type="entry name" value="MFS general substrate transporter"/>
    <property type="match status" value="1"/>
</dbReference>
<dbReference type="Gene3D" id="1.20.1250.20">
    <property type="entry name" value="MFS general substrate transporter like domains"/>
    <property type="match status" value="2"/>
</dbReference>
<feature type="domain" description="Major facilitator superfamily (MFS) profile" evidence="8">
    <location>
        <begin position="4"/>
        <end position="387"/>
    </location>
</feature>
<comment type="caution">
    <text evidence="9">The sequence shown here is derived from an EMBL/GenBank/DDBJ whole genome shotgun (WGS) entry which is preliminary data.</text>
</comment>
<feature type="transmembrane region" description="Helical" evidence="7">
    <location>
        <begin position="200"/>
        <end position="223"/>
    </location>
</feature>
<dbReference type="Proteomes" id="UP000278222">
    <property type="component" value="Unassembled WGS sequence"/>
</dbReference>
<dbReference type="GO" id="GO:0022857">
    <property type="term" value="F:transmembrane transporter activity"/>
    <property type="evidence" value="ECO:0007669"/>
    <property type="project" value="InterPro"/>
</dbReference>
<feature type="transmembrane region" description="Helical" evidence="7">
    <location>
        <begin position="75"/>
        <end position="92"/>
    </location>
</feature>
<keyword evidence="10" id="KW-1185">Reference proteome</keyword>
<comment type="subcellular location">
    <subcellularLocation>
        <location evidence="1">Cell membrane</location>
        <topology evidence="1">Multi-pass membrane protein</topology>
    </subcellularLocation>
</comment>